<keyword evidence="3" id="KW-1185">Reference proteome</keyword>
<comment type="caution">
    <text evidence="2">The sequence shown here is derived from an EMBL/GenBank/DDBJ whole genome shotgun (WGS) entry which is preliminary data.</text>
</comment>
<feature type="compositionally biased region" description="Basic and acidic residues" evidence="1">
    <location>
        <begin position="26"/>
        <end position="36"/>
    </location>
</feature>
<feature type="region of interest" description="Disordered" evidence="1">
    <location>
        <begin position="17"/>
        <end position="56"/>
    </location>
</feature>
<sequence>MPKMLTVDERFEAIIADVTPQAKMNPLREPDPEKAAPVEQKPVETAPEQEKPSQDK</sequence>
<gene>
    <name evidence="2" type="ORF">Q8791_21220</name>
</gene>
<evidence type="ECO:0000313" key="2">
    <source>
        <dbReference type="EMBL" id="MEE2039744.1"/>
    </source>
</evidence>
<accession>A0ABU7KBY9</accession>
<proteinExistence type="predicted"/>
<dbReference type="Proteomes" id="UP001356095">
    <property type="component" value="Unassembled WGS sequence"/>
</dbReference>
<dbReference type="RefSeq" id="WP_330093507.1">
    <property type="nucleotide sequence ID" value="NZ_JAUZMY010000022.1"/>
</dbReference>
<dbReference type="EMBL" id="JAUZMY010000022">
    <property type="protein sequence ID" value="MEE2039744.1"/>
    <property type="molecule type" value="Genomic_DNA"/>
</dbReference>
<evidence type="ECO:0000313" key="3">
    <source>
        <dbReference type="Proteomes" id="UP001356095"/>
    </source>
</evidence>
<protein>
    <submittedName>
        <fullName evidence="2">Uncharacterized protein</fullName>
    </submittedName>
</protein>
<name>A0ABU7KBY9_9ACTN</name>
<organism evidence="2 3">
    <name type="scientific">Nocardiopsis codii</name>
    <dbReference type="NCBI Taxonomy" id="3065942"/>
    <lineage>
        <taxon>Bacteria</taxon>
        <taxon>Bacillati</taxon>
        <taxon>Actinomycetota</taxon>
        <taxon>Actinomycetes</taxon>
        <taxon>Streptosporangiales</taxon>
        <taxon>Nocardiopsidaceae</taxon>
        <taxon>Nocardiopsis</taxon>
    </lineage>
</organism>
<evidence type="ECO:0000256" key="1">
    <source>
        <dbReference type="SAM" id="MobiDB-lite"/>
    </source>
</evidence>
<reference evidence="2 3" key="1">
    <citation type="submission" date="2023-08" db="EMBL/GenBank/DDBJ databases">
        <authorList>
            <person name="Girao M."/>
            <person name="Carvalho M.F."/>
        </authorList>
    </citation>
    <scope>NUCLEOTIDE SEQUENCE [LARGE SCALE GENOMIC DNA]</scope>
    <source>
        <strain evidence="2 3">CT-R113</strain>
    </source>
</reference>